<evidence type="ECO:0000313" key="1">
    <source>
        <dbReference type="EMBL" id="TDR40107.1"/>
    </source>
</evidence>
<comment type="caution">
    <text evidence="1">The sequence shown here is derived from an EMBL/GenBank/DDBJ whole genome shotgun (WGS) entry which is preliminary data.</text>
</comment>
<dbReference type="EMBL" id="SNZH01000014">
    <property type="protein sequence ID" value="TDR40107.1"/>
    <property type="molecule type" value="Genomic_DNA"/>
</dbReference>
<dbReference type="OrthoDB" id="8801768at2"/>
<keyword evidence="2" id="KW-1185">Reference proteome</keyword>
<organism evidence="1 2">
    <name type="scientific">Tahibacter aquaticus</name>
    <dbReference type="NCBI Taxonomy" id="520092"/>
    <lineage>
        <taxon>Bacteria</taxon>
        <taxon>Pseudomonadati</taxon>
        <taxon>Pseudomonadota</taxon>
        <taxon>Gammaproteobacteria</taxon>
        <taxon>Lysobacterales</taxon>
        <taxon>Rhodanobacteraceae</taxon>
        <taxon>Tahibacter</taxon>
    </lineage>
</organism>
<name>A0A4R6YQR2_9GAMM</name>
<evidence type="ECO:0000313" key="2">
    <source>
        <dbReference type="Proteomes" id="UP000295293"/>
    </source>
</evidence>
<gene>
    <name evidence="1" type="ORF">DFR29_114159</name>
</gene>
<proteinExistence type="predicted"/>
<dbReference type="RefSeq" id="WP_133820594.1">
    <property type="nucleotide sequence ID" value="NZ_SNZH01000014.1"/>
</dbReference>
<protein>
    <submittedName>
        <fullName evidence="1">Uncharacterized protein</fullName>
    </submittedName>
</protein>
<accession>A0A4R6YQR2</accession>
<sequence>MSPTLRRASASVFRCRIGLGVTLVLAATPGWGAGTALPSSPDAYLEQAARVRQSNDRTWAPAAGQLGNLRHVQITAPDCVVRIVSGSDNRVYPGTQGVTAIERSRVLDADPHEQPAPRDVVLTTDAALACAGPGSCGVSVTPVTQAPAAGRGTTVCFTVQIATAHDLLLGGNGLSVLVDRVHQPALRIAFNPGARQRLWLEAVDLGLLSIGANAPVRAGGNGRVDFLGGSSSNSASAMFLHGLQARHVGITATTIQTQWSIRIGADTQAHYYQPARAPGALAAKYPIEIEGPIERLAVPAGSVDARPLSNPTREAARALRDYVLALAGPAPSLPGADPALPAASAVAAALPPNPRQRVADVVARYLPASIRITEVALWKDGARLEGIAPDATSARNVVRLLSDSGEFTYVVGGGSTPRDGGHAFSTQLYFSCAAPDQPSICPAGDPAAAGAYSERQVRQAVADAFGPTVTLGALRLDGVTIALKAAAPSEAEARAALERLGQVAGLFRTSTSTHSASGAAASEIGATLKLICAVPPRPDGICRPADAAGAR</sequence>
<dbReference type="Proteomes" id="UP000295293">
    <property type="component" value="Unassembled WGS sequence"/>
</dbReference>
<reference evidence="1 2" key="1">
    <citation type="submission" date="2019-03" db="EMBL/GenBank/DDBJ databases">
        <title>Genomic Encyclopedia of Type Strains, Phase IV (KMG-IV): sequencing the most valuable type-strain genomes for metagenomic binning, comparative biology and taxonomic classification.</title>
        <authorList>
            <person name="Goeker M."/>
        </authorList>
    </citation>
    <scope>NUCLEOTIDE SEQUENCE [LARGE SCALE GENOMIC DNA]</scope>
    <source>
        <strain evidence="1 2">DSM 21667</strain>
    </source>
</reference>
<dbReference type="AlphaFoldDB" id="A0A4R6YQR2"/>